<reference evidence="1 2" key="1">
    <citation type="submission" date="2016-12" db="EMBL/GenBank/DDBJ databases">
        <authorList>
            <person name="Song W.-J."/>
            <person name="Kurnit D.M."/>
        </authorList>
    </citation>
    <scope>NUCLEOTIDE SEQUENCE [LARGE SCALE GENOMIC DNA]</scope>
    <source>
        <strain evidence="1 2">ATCC 43942</strain>
    </source>
</reference>
<gene>
    <name evidence="1" type="ORF">BSQ33_08905</name>
</gene>
<dbReference type="Proteomes" id="UP000196708">
    <property type="component" value="Chromosome 1"/>
</dbReference>
<accession>A0A1Z2SF54</accession>
<evidence type="ECO:0000313" key="1">
    <source>
        <dbReference type="EMBL" id="ASA55802.1"/>
    </source>
</evidence>
<protein>
    <submittedName>
        <fullName evidence="1">Uncharacterized protein</fullName>
    </submittedName>
</protein>
<dbReference type="OrthoDB" id="6532393at2"/>
<dbReference type="AlphaFoldDB" id="A0A1Z2SF54"/>
<name>A0A1Z2SF54_VIBGA</name>
<dbReference type="InterPro" id="IPR055091">
    <property type="entry name" value="WelO5-like"/>
</dbReference>
<dbReference type="RefSeq" id="WP_088133875.1">
    <property type="nucleotide sequence ID" value="NZ_CP018835.1"/>
</dbReference>
<dbReference type="EMBL" id="CP018835">
    <property type="protein sequence ID" value="ASA55802.1"/>
    <property type="molecule type" value="Genomic_DNA"/>
</dbReference>
<dbReference type="Pfam" id="PF22814">
    <property type="entry name" value="WelO5"/>
    <property type="match status" value="1"/>
</dbReference>
<organism evidence="1 2">
    <name type="scientific">Vibrio gazogenes</name>
    <dbReference type="NCBI Taxonomy" id="687"/>
    <lineage>
        <taxon>Bacteria</taxon>
        <taxon>Pseudomonadati</taxon>
        <taxon>Pseudomonadota</taxon>
        <taxon>Gammaproteobacteria</taxon>
        <taxon>Vibrionales</taxon>
        <taxon>Vibrionaceae</taxon>
        <taxon>Vibrio</taxon>
    </lineage>
</organism>
<dbReference type="Gene3D" id="2.60.120.620">
    <property type="entry name" value="q2cbj1_9rhob like domain"/>
    <property type="match status" value="1"/>
</dbReference>
<evidence type="ECO:0000313" key="2">
    <source>
        <dbReference type="Proteomes" id="UP000196708"/>
    </source>
</evidence>
<proteinExistence type="predicted"/>
<dbReference type="KEGG" id="vga:BSQ33_08905"/>
<sequence>MDSTNLNTVQKQSSKNIISAKEIEMWHLKGLLNRTIDVVRIPEYFSKRNSKAISDKIRNSEFFGSYVNAPKIGRVGQAFFECQNDEVSLQRYREFSQVWIKEMRKEVSPFLTPIDRLRLELSEVWPNHCHLAEIDNHKTFAGLVREFKEGSFAEPHNDVLSWDLIGEMRTNIINQLTANVYLQTSEKGGALILWDNWPNSKEEYDLIRIEGSYGVKEEFLSNNYIRIIPEVGELILFNPMRIHSVENIQQGSRLTWSCFIGFEGSDKALQIWS</sequence>